<name>A0A7G9Y6X8_9EURY</name>
<dbReference type="GO" id="GO:0000050">
    <property type="term" value="P:urea cycle"/>
    <property type="evidence" value="ECO:0007669"/>
    <property type="project" value="TreeGrafter"/>
</dbReference>
<evidence type="ECO:0000256" key="6">
    <source>
        <dbReference type="ARBA" id="ARBA00022741"/>
    </source>
</evidence>
<evidence type="ECO:0000256" key="7">
    <source>
        <dbReference type="ARBA" id="ARBA00022840"/>
    </source>
</evidence>
<dbReference type="AlphaFoldDB" id="A0A7G9Y6X8"/>
<dbReference type="PANTHER" id="PTHR11587:SF2">
    <property type="entry name" value="ARGININOSUCCINATE SYNTHASE"/>
    <property type="match status" value="1"/>
</dbReference>
<dbReference type="GO" id="GO:0000053">
    <property type="term" value="P:argininosuccinate metabolic process"/>
    <property type="evidence" value="ECO:0007669"/>
    <property type="project" value="TreeGrafter"/>
</dbReference>
<evidence type="ECO:0000256" key="1">
    <source>
        <dbReference type="ARBA" id="ARBA00004967"/>
    </source>
</evidence>
<feature type="domain" description="Arginosuccinate synthase C-terminal" evidence="8">
    <location>
        <begin position="2"/>
        <end position="88"/>
    </location>
</feature>
<evidence type="ECO:0000256" key="4">
    <source>
        <dbReference type="ARBA" id="ARBA00022598"/>
    </source>
</evidence>
<keyword evidence="4 9" id="KW-0436">Ligase</keyword>
<evidence type="ECO:0000256" key="2">
    <source>
        <dbReference type="ARBA" id="ARBA00012286"/>
    </source>
</evidence>
<dbReference type="SUPFAM" id="SSF69864">
    <property type="entry name" value="Argininosuccinate synthetase, C-terminal domain"/>
    <property type="match status" value="1"/>
</dbReference>
<protein>
    <recommendedName>
        <fullName evidence="2">argininosuccinate synthase</fullName>
        <ecNumber evidence="2">6.3.4.5</ecNumber>
    </recommendedName>
</protein>
<accession>A0A7G9Y6X8</accession>
<dbReference type="GO" id="GO:0005737">
    <property type="term" value="C:cytoplasm"/>
    <property type="evidence" value="ECO:0007669"/>
    <property type="project" value="TreeGrafter"/>
</dbReference>
<comment type="pathway">
    <text evidence="1">Amino-acid biosynthesis; L-arginine biosynthesis; L-arginine from L-ornithine and carbamoyl phosphate: step 2/3.</text>
</comment>
<dbReference type="EC" id="6.3.4.5" evidence="2"/>
<evidence type="ECO:0000256" key="3">
    <source>
        <dbReference type="ARBA" id="ARBA00022571"/>
    </source>
</evidence>
<dbReference type="InterPro" id="IPR001518">
    <property type="entry name" value="Arginosuc_synth"/>
</dbReference>
<dbReference type="Pfam" id="PF20979">
    <property type="entry name" value="Arginosuc_syn_C"/>
    <property type="match status" value="1"/>
</dbReference>
<evidence type="ECO:0000313" key="9">
    <source>
        <dbReference type="EMBL" id="QNO43762.1"/>
    </source>
</evidence>
<dbReference type="GO" id="GO:0005524">
    <property type="term" value="F:ATP binding"/>
    <property type="evidence" value="ECO:0007669"/>
    <property type="project" value="UniProtKB-KW"/>
</dbReference>
<keyword evidence="5" id="KW-0028">Amino-acid biosynthesis</keyword>
<dbReference type="InterPro" id="IPR048268">
    <property type="entry name" value="Arginosuc_syn_C"/>
</dbReference>
<dbReference type="EMBL" id="MT630861">
    <property type="protein sequence ID" value="QNO43762.1"/>
    <property type="molecule type" value="Genomic_DNA"/>
</dbReference>
<dbReference type="PANTHER" id="PTHR11587">
    <property type="entry name" value="ARGININOSUCCINATE SYNTHASE"/>
    <property type="match status" value="1"/>
</dbReference>
<dbReference type="GO" id="GO:0004055">
    <property type="term" value="F:argininosuccinate synthase activity"/>
    <property type="evidence" value="ECO:0007669"/>
    <property type="project" value="UniProtKB-EC"/>
</dbReference>
<reference evidence="9" key="1">
    <citation type="submission" date="2020-06" db="EMBL/GenBank/DDBJ databases">
        <title>Unique genomic features of the anaerobic methanotrophic archaea.</title>
        <authorList>
            <person name="Chadwick G.L."/>
            <person name="Skennerton C.T."/>
            <person name="Laso-Perez R."/>
            <person name="Leu A.O."/>
            <person name="Speth D.R."/>
            <person name="Yu H."/>
            <person name="Morgan-Lang C."/>
            <person name="Hatzenpichler R."/>
            <person name="Goudeau D."/>
            <person name="Malmstrom R."/>
            <person name="Brazelton W.J."/>
            <person name="Woyke T."/>
            <person name="Hallam S.J."/>
            <person name="Tyson G.W."/>
            <person name="Wegener G."/>
            <person name="Boetius A."/>
            <person name="Orphan V."/>
        </authorList>
    </citation>
    <scope>NUCLEOTIDE SEQUENCE</scope>
</reference>
<organism evidence="9">
    <name type="scientific">Candidatus Methanogaster sp. ANME-2c ERB4</name>
    <dbReference type="NCBI Taxonomy" id="2759911"/>
    <lineage>
        <taxon>Archaea</taxon>
        <taxon>Methanobacteriati</taxon>
        <taxon>Methanobacteriota</taxon>
        <taxon>Stenosarchaea group</taxon>
        <taxon>Methanomicrobia</taxon>
        <taxon>Methanosarcinales</taxon>
        <taxon>ANME-2 cluster</taxon>
        <taxon>Candidatus Methanogasteraceae</taxon>
        <taxon>Candidatus Methanogaster</taxon>
    </lineage>
</organism>
<dbReference type="UniPathway" id="UPA00068">
    <property type="reaction ID" value="UER00113"/>
</dbReference>
<keyword evidence="7" id="KW-0067">ATP-binding</keyword>
<keyword evidence="6" id="KW-0547">Nucleotide-binding</keyword>
<evidence type="ECO:0000259" key="8">
    <source>
        <dbReference type="Pfam" id="PF20979"/>
    </source>
</evidence>
<proteinExistence type="predicted"/>
<dbReference type="Gene3D" id="3.90.1260.10">
    <property type="entry name" value="Argininosuccinate synthetase, chain A, domain 2"/>
    <property type="match status" value="1"/>
</dbReference>
<dbReference type="GO" id="GO:0006526">
    <property type="term" value="P:L-arginine biosynthetic process"/>
    <property type="evidence" value="ECO:0007669"/>
    <property type="project" value="UniProtKB-UniPathway"/>
</dbReference>
<gene>
    <name evidence="9" type="primary">argG</name>
    <name evidence="9" type="ORF">GKADBBKB_00001</name>
</gene>
<evidence type="ECO:0000256" key="5">
    <source>
        <dbReference type="ARBA" id="ARBA00022605"/>
    </source>
</evidence>
<sequence length="91" mass="10245">MDATWAELAYKGLVDEPLYADLCAFVDETQKRVTGDVKVRLYAGSATVVARRSDFALYSEELVSFGESVIDQRDSEGFSKYHGFQARLVRK</sequence>
<keyword evidence="3" id="KW-0055">Arginine biosynthesis</keyword>
<dbReference type="InterPro" id="IPR024074">
    <property type="entry name" value="AS_cat/multimer_dom_body"/>
</dbReference>